<dbReference type="EMBL" id="OUUZ01000019">
    <property type="protein sequence ID" value="SPQ27217.1"/>
    <property type="molecule type" value="Genomic_DNA"/>
</dbReference>
<evidence type="ECO:0000313" key="2">
    <source>
        <dbReference type="EMBL" id="SPQ27217.1"/>
    </source>
</evidence>
<protein>
    <submittedName>
        <fullName evidence="2">5ee885d1-3d3d-4838-8910-98bbba2800f0</fullName>
    </submittedName>
</protein>
<evidence type="ECO:0000256" key="1">
    <source>
        <dbReference type="SAM" id="MobiDB-lite"/>
    </source>
</evidence>
<evidence type="ECO:0000313" key="3">
    <source>
        <dbReference type="Proteomes" id="UP000289323"/>
    </source>
</evidence>
<proteinExistence type="predicted"/>
<organism evidence="2 3">
    <name type="scientific">Thermothielavioides terrestris</name>
    <dbReference type="NCBI Taxonomy" id="2587410"/>
    <lineage>
        <taxon>Eukaryota</taxon>
        <taxon>Fungi</taxon>
        <taxon>Dikarya</taxon>
        <taxon>Ascomycota</taxon>
        <taxon>Pezizomycotina</taxon>
        <taxon>Sordariomycetes</taxon>
        <taxon>Sordariomycetidae</taxon>
        <taxon>Sordariales</taxon>
        <taxon>Chaetomiaceae</taxon>
        <taxon>Thermothielavioides</taxon>
    </lineage>
</organism>
<reference evidence="2 3" key="1">
    <citation type="submission" date="2018-04" db="EMBL/GenBank/DDBJ databases">
        <authorList>
            <person name="Huttner S."/>
            <person name="Dainat J."/>
        </authorList>
    </citation>
    <scope>NUCLEOTIDE SEQUENCE [LARGE SCALE GENOMIC DNA]</scope>
</reference>
<dbReference type="AlphaFoldDB" id="A0A3S4AZK0"/>
<accession>A0A3S4AZK0</accession>
<dbReference type="Proteomes" id="UP000289323">
    <property type="component" value="Unassembled WGS sequence"/>
</dbReference>
<name>A0A3S4AZK0_9PEZI</name>
<sequence length="111" mass="11772">MASSPYSKEISLTGTSSSGRLLTPSSSSSSATHASAAGTNNTTAAGAQQPWVPTYPLQQYLAQPATYDSVPYGRLAGRTGWGAADIESRIACYTARAKRAIDRYDHRFGRP</sequence>
<feature type="region of interest" description="Disordered" evidence="1">
    <location>
        <begin position="1"/>
        <end position="47"/>
    </location>
</feature>
<feature type="compositionally biased region" description="Low complexity" evidence="1">
    <location>
        <begin position="11"/>
        <end position="47"/>
    </location>
</feature>
<gene>
    <name evidence="2" type="ORF">TT172_LOCUS9636</name>
</gene>